<accession>A0A212FH44</accession>
<evidence type="ECO:0000256" key="3">
    <source>
        <dbReference type="ARBA" id="ARBA00024472"/>
    </source>
</evidence>
<dbReference type="PANTHER" id="PTHR12486">
    <property type="entry name" value="APRATAXIN-RELATED"/>
    <property type="match status" value="1"/>
</dbReference>
<dbReference type="PRINTS" id="PR00332">
    <property type="entry name" value="HISTRIAD"/>
</dbReference>
<name>A0A212FH44_DANPL</name>
<protein>
    <recommendedName>
        <fullName evidence="5">Adenosine 5'-monophosphoramidase HINT3</fullName>
    </recommendedName>
    <alternativeName>
        <fullName evidence="6">Histidine triad nucleotide-binding protein 3</fullName>
    </alternativeName>
</protein>
<sequence length="169" mass="19044">MCANASIGQKSSCIFCNIANKLENTEILYEDEEVCVFRDIKPASDYHILTIPKRHIDDVKCLTSADKELVQKMLATAKELLAKNNLSLEDARFGYHWPPFRSIKHLHLHTIAPESKMGFIGNMVFRKNSFWFVSVTGIHRIETLRTVHGTYILGAAVIISDIAPPSAED</sequence>
<dbReference type="FunCoup" id="A0A212FH44">
    <property type="interactions" value="910"/>
</dbReference>
<keyword evidence="12" id="KW-1185">Reference proteome</keyword>
<comment type="similarity">
    <text evidence="4">Belongs to the HINT family.</text>
</comment>
<dbReference type="GO" id="GO:0016787">
    <property type="term" value="F:hydrolase activity"/>
    <property type="evidence" value="ECO:0007669"/>
    <property type="project" value="UniProtKB-KW"/>
</dbReference>
<feature type="short sequence motif" description="Histidine triad motif" evidence="8 9">
    <location>
        <begin position="105"/>
        <end position="109"/>
    </location>
</feature>
<dbReference type="eggNOG" id="KOG4359">
    <property type="taxonomic scope" value="Eukaryota"/>
</dbReference>
<evidence type="ECO:0000256" key="2">
    <source>
        <dbReference type="ARBA" id="ARBA00022801"/>
    </source>
</evidence>
<proteinExistence type="inferred from homology"/>
<dbReference type="InParanoid" id="A0A212FH44"/>
<dbReference type="InterPro" id="IPR001310">
    <property type="entry name" value="Histidine_triad_HIT"/>
</dbReference>
<dbReference type="STRING" id="278856.A0A212FH44"/>
<dbReference type="AlphaFoldDB" id="A0A212FH44"/>
<dbReference type="PROSITE" id="PS51084">
    <property type="entry name" value="HIT_2"/>
    <property type="match status" value="1"/>
</dbReference>
<dbReference type="Proteomes" id="UP000007151">
    <property type="component" value="Unassembled WGS sequence"/>
</dbReference>
<dbReference type="GO" id="GO:0000166">
    <property type="term" value="F:nucleotide binding"/>
    <property type="evidence" value="ECO:0007669"/>
    <property type="project" value="UniProtKB-KW"/>
</dbReference>
<dbReference type="Pfam" id="PF11969">
    <property type="entry name" value="DcpS_C"/>
    <property type="match status" value="1"/>
</dbReference>
<evidence type="ECO:0000256" key="5">
    <source>
        <dbReference type="ARBA" id="ARBA00039802"/>
    </source>
</evidence>
<evidence type="ECO:0000256" key="7">
    <source>
        <dbReference type="PIRSR" id="PIRSR601310-1"/>
    </source>
</evidence>
<keyword evidence="1" id="KW-0547">Nucleotide-binding</keyword>
<dbReference type="InterPro" id="IPR011146">
    <property type="entry name" value="HIT-like"/>
</dbReference>
<gene>
    <name evidence="11" type="ORF">KGM_200789</name>
</gene>
<evidence type="ECO:0000259" key="10">
    <source>
        <dbReference type="PROSITE" id="PS51084"/>
    </source>
</evidence>
<evidence type="ECO:0000256" key="6">
    <source>
        <dbReference type="ARBA" id="ARBA00042361"/>
    </source>
</evidence>
<dbReference type="PANTHER" id="PTHR12486:SF5">
    <property type="entry name" value="ADENOSINE 5'-MONOPHOSPHORAMIDASE HINT3"/>
    <property type="match status" value="1"/>
</dbReference>
<dbReference type="InterPro" id="IPR036265">
    <property type="entry name" value="HIT-like_sf"/>
</dbReference>
<dbReference type="SUPFAM" id="SSF54197">
    <property type="entry name" value="HIT-like"/>
    <property type="match status" value="1"/>
</dbReference>
<evidence type="ECO:0000256" key="8">
    <source>
        <dbReference type="PIRSR" id="PIRSR601310-3"/>
    </source>
</evidence>
<evidence type="ECO:0000256" key="4">
    <source>
        <dbReference type="ARBA" id="ARBA00025764"/>
    </source>
</evidence>
<dbReference type="Gene3D" id="3.30.428.10">
    <property type="entry name" value="HIT-like"/>
    <property type="match status" value="1"/>
</dbReference>
<keyword evidence="2" id="KW-0378">Hydrolase</keyword>
<feature type="domain" description="HIT" evidence="10">
    <location>
        <begin position="14"/>
        <end position="125"/>
    </location>
</feature>
<dbReference type="EMBL" id="AGBW02008548">
    <property type="protein sequence ID" value="OWR53050.1"/>
    <property type="molecule type" value="Genomic_DNA"/>
</dbReference>
<organism evidence="11 12">
    <name type="scientific">Danaus plexippus plexippus</name>
    <dbReference type="NCBI Taxonomy" id="278856"/>
    <lineage>
        <taxon>Eukaryota</taxon>
        <taxon>Metazoa</taxon>
        <taxon>Ecdysozoa</taxon>
        <taxon>Arthropoda</taxon>
        <taxon>Hexapoda</taxon>
        <taxon>Insecta</taxon>
        <taxon>Pterygota</taxon>
        <taxon>Neoptera</taxon>
        <taxon>Endopterygota</taxon>
        <taxon>Lepidoptera</taxon>
        <taxon>Glossata</taxon>
        <taxon>Ditrysia</taxon>
        <taxon>Papilionoidea</taxon>
        <taxon>Nymphalidae</taxon>
        <taxon>Danainae</taxon>
        <taxon>Danaini</taxon>
        <taxon>Danaina</taxon>
        <taxon>Danaus</taxon>
        <taxon>Danaus</taxon>
    </lineage>
</organism>
<feature type="active site" description="Tele-AMP-histidine intermediate" evidence="7">
    <location>
        <position position="107"/>
    </location>
</feature>
<evidence type="ECO:0000256" key="9">
    <source>
        <dbReference type="PROSITE-ProRule" id="PRU00464"/>
    </source>
</evidence>
<reference evidence="11 12" key="1">
    <citation type="journal article" date="2011" name="Cell">
        <title>The monarch butterfly genome yields insights into long-distance migration.</title>
        <authorList>
            <person name="Zhan S."/>
            <person name="Merlin C."/>
            <person name="Boore J.L."/>
            <person name="Reppert S.M."/>
        </authorList>
    </citation>
    <scope>NUCLEOTIDE SEQUENCE [LARGE SCALE GENOMIC DNA]</scope>
    <source>
        <strain evidence="11">F-2</strain>
    </source>
</reference>
<dbReference type="KEGG" id="dpl:KGM_200789"/>
<evidence type="ECO:0000256" key="1">
    <source>
        <dbReference type="ARBA" id="ARBA00022741"/>
    </source>
</evidence>
<evidence type="ECO:0000313" key="11">
    <source>
        <dbReference type="EMBL" id="OWR53050.1"/>
    </source>
</evidence>
<evidence type="ECO:0000313" key="12">
    <source>
        <dbReference type="Proteomes" id="UP000007151"/>
    </source>
</evidence>
<comment type="caution">
    <text evidence="11">The sequence shown here is derived from an EMBL/GenBank/DDBJ whole genome shotgun (WGS) entry which is preliminary data.</text>
</comment>
<comment type="catalytic activity">
    <reaction evidence="3">
        <text>adenosine 5'-phosphoramidate + H2O = NH4(+) + AMP</text>
        <dbReference type="Rhea" id="RHEA:67916"/>
        <dbReference type="ChEBI" id="CHEBI:15377"/>
        <dbReference type="ChEBI" id="CHEBI:28938"/>
        <dbReference type="ChEBI" id="CHEBI:57890"/>
        <dbReference type="ChEBI" id="CHEBI:456215"/>
    </reaction>
</comment>